<dbReference type="InterPro" id="IPR018674">
    <property type="entry name" value="DUF2142_membrane"/>
</dbReference>
<sequence>MARFGRTGDLFRAILLFIGRDRLALTYLVLMPLCGITLLLTLPPLQMPDELTHLLKAEAISQGDWVAHRLNAHDAGSLLSEGLVRFAWTANNTVYPPRRPYAFVNLIGDTRARFDGPYVPAGYPNTAIYPPFFYFPSAVALGIARVLGAPVFFAYLCARLAVLLTASFLGACAIAWATRARLLLALLLSLPMDMGLFVSCAQDGVQIATAALVAVGLGRCTTDRGLIATALLLGLVIAAKPAYLPLAFLPMTCMSAGRHKMRMAVVASCLAMLVPLICTVLFTHPAKVGFRVADHVAAPVQLMYVVRHPLHVAHILASTLRLMGWTYMRQFVGVLGRLQVDLGAVSDGAAVVALLVAALSGIGKTGKGLVSWRNAATGGILAGSILAVFMALYMIWTPVAAPLIEGIQGRYFIPIAIMMTLLFPQSPEGLPVGRTPLRQAVFLGGFMVAGAMTAQRAIMAFYWLPVGR</sequence>
<dbReference type="EMBL" id="CP014691">
    <property type="protein sequence ID" value="AQS87115.1"/>
    <property type="molecule type" value="Genomic_DNA"/>
</dbReference>
<dbReference type="STRING" id="320497.A0U93_03260"/>
<dbReference type="Pfam" id="PF09913">
    <property type="entry name" value="DUF2142"/>
    <property type="match status" value="1"/>
</dbReference>
<dbReference type="Proteomes" id="UP000188604">
    <property type="component" value="Chromosome"/>
</dbReference>
<gene>
    <name evidence="1" type="ORF">A0U93_03260</name>
</gene>
<dbReference type="KEGG" id="nch:A0U93_03260"/>
<dbReference type="AlphaFoldDB" id="A0A1U9KMW0"/>
<evidence type="ECO:0000313" key="1">
    <source>
        <dbReference type="EMBL" id="AQS87115.1"/>
    </source>
</evidence>
<keyword evidence="2" id="KW-1185">Reference proteome</keyword>
<accession>A0A1U9KMW0</accession>
<reference evidence="1 2" key="1">
    <citation type="submission" date="2016-03" db="EMBL/GenBank/DDBJ databases">
        <title>Acetic acid bacteria sequencing.</title>
        <authorList>
            <person name="Brandt J."/>
            <person name="Jakob F."/>
            <person name="Vogel R.F."/>
        </authorList>
    </citation>
    <scope>NUCLEOTIDE SEQUENCE [LARGE SCALE GENOMIC DNA]</scope>
    <source>
        <strain evidence="1 2">NBRC 101099</strain>
    </source>
</reference>
<protein>
    <submittedName>
        <fullName evidence="1">Uncharacterized protein</fullName>
    </submittedName>
</protein>
<name>A0A1U9KMW0_9PROT</name>
<organism evidence="1 2">
    <name type="scientific">Neoasaia chiangmaiensis</name>
    <dbReference type="NCBI Taxonomy" id="320497"/>
    <lineage>
        <taxon>Bacteria</taxon>
        <taxon>Pseudomonadati</taxon>
        <taxon>Pseudomonadota</taxon>
        <taxon>Alphaproteobacteria</taxon>
        <taxon>Acetobacterales</taxon>
        <taxon>Acetobacteraceae</taxon>
        <taxon>Neoasaia</taxon>
    </lineage>
</organism>
<proteinExistence type="predicted"/>
<evidence type="ECO:0000313" key="2">
    <source>
        <dbReference type="Proteomes" id="UP000188604"/>
    </source>
</evidence>
<dbReference type="RefSeq" id="WP_169852684.1">
    <property type="nucleotide sequence ID" value="NZ_CP014691.1"/>
</dbReference>